<accession>A0A367LCW8</accession>
<feature type="compositionally biased region" description="Low complexity" evidence="1">
    <location>
        <begin position="262"/>
        <end position="272"/>
    </location>
</feature>
<comment type="caution">
    <text evidence="3">The sequence shown here is derived from an EMBL/GenBank/DDBJ whole genome shotgun (WGS) entry which is preliminary data.</text>
</comment>
<feature type="region of interest" description="Disordered" evidence="1">
    <location>
        <begin position="258"/>
        <end position="335"/>
    </location>
</feature>
<dbReference type="AlphaFoldDB" id="A0A367LCW8"/>
<evidence type="ECO:0000259" key="2">
    <source>
        <dbReference type="Pfam" id="PF13259"/>
    </source>
</evidence>
<feature type="region of interest" description="Disordered" evidence="1">
    <location>
        <begin position="465"/>
        <end position="484"/>
    </location>
</feature>
<feature type="compositionally biased region" description="Low complexity" evidence="1">
    <location>
        <begin position="290"/>
        <end position="302"/>
    </location>
</feature>
<feature type="compositionally biased region" description="Basic and acidic residues" evidence="1">
    <location>
        <begin position="313"/>
        <end position="325"/>
    </location>
</feature>
<sequence length="484" mass="53146">MSRQRSDVSYPAFVLNGTSASLPASSTSSKFAMIFSDFYKSPRSPLAKLLHSNSQPLAQSHTATPDWATAEYADLLSRDKTRQKEAIRRYLYDKVRSDWEFNWPQQPPGQSSPITEGPAASGSGRQSTDNAVQVQDETRDDAGYQVDAGSPLEEPPSQPELEDEEEDDDDARSTYSIVSEDAIHYRPRIESTSDLSDDEPSSPARISITEPLRLASKTRDMERKARRRRALREEMTWNDGLACFEARRNAWTGARTVRVRSKPISPSSTSPKSPRRFLLRHSMSGSPPTSANSVAVQSANASTNLSEASSLVRDTDRELNKHQTRESTTSDPASTEAFPVETLVPVGLPLLPPSNSMRATITPAVYSNLYDKVVLNNVQPSCPINLSDMLRSCVAGWKRDGEWPPRPAVPDPTVSVRRSKKASSAGGDCSGSVAHRMSFGLLSRDKDDDGRTSKGFRRSLQKAFGLGVGTGNGEFLEGGTMKER</sequence>
<gene>
    <name evidence="3" type="ORF">L249_0007</name>
</gene>
<dbReference type="PANTHER" id="PTHR28065:SF1">
    <property type="entry name" value="DUF4050 DOMAIN-CONTAINING PROTEIN"/>
    <property type="match status" value="1"/>
</dbReference>
<dbReference type="OrthoDB" id="5422958at2759"/>
<name>A0A367LCW8_9HYPO</name>
<reference evidence="3 4" key="1">
    <citation type="journal article" date="2015" name="BMC Genomics">
        <title>Insights from the genome of Ophiocordyceps polyrhachis-furcata to pathogenicity and host specificity in insect fungi.</title>
        <authorList>
            <person name="Wichadakul D."/>
            <person name="Kobmoo N."/>
            <person name="Ingsriswang S."/>
            <person name="Tangphatsornruang S."/>
            <person name="Chantasingh D."/>
            <person name="Luangsa-ard J.J."/>
            <person name="Eurwilaichitr L."/>
        </authorList>
    </citation>
    <scope>NUCLEOTIDE SEQUENCE [LARGE SCALE GENOMIC DNA]</scope>
    <source>
        <strain evidence="3 4">BCC 54312</strain>
    </source>
</reference>
<dbReference type="Proteomes" id="UP000253664">
    <property type="component" value="Unassembled WGS sequence"/>
</dbReference>
<evidence type="ECO:0000313" key="4">
    <source>
        <dbReference type="Proteomes" id="UP000253664"/>
    </source>
</evidence>
<organism evidence="3 4">
    <name type="scientific">Ophiocordyceps polyrhachis-furcata BCC 54312</name>
    <dbReference type="NCBI Taxonomy" id="1330021"/>
    <lineage>
        <taxon>Eukaryota</taxon>
        <taxon>Fungi</taxon>
        <taxon>Dikarya</taxon>
        <taxon>Ascomycota</taxon>
        <taxon>Pezizomycotina</taxon>
        <taxon>Sordariomycetes</taxon>
        <taxon>Hypocreomycetidae</taxon>
        <taxon>Hypocreales</taxon>
        <taxon>Ophiocordycipitaceae</taxon>
        <taxon>Ophiocordyceps</taxon>
    </lineage>
</organism>
<dbReference type="PANTHER" id="PTHR28065">
    <property type="entry name" value="FREQUENIN"/>
    <property type="match status" value="1"/>
</dbReference>
<dbReference type="InterPro" id="IPR025124">
    <property type="entry name" value="Gag1-like_clamp"/>
</dbReference>
<feature type="region of interest" description="Disordered" evidence="1">
    <location>
        <begin position="404"/>
        <end position="431"/>
    </location>
</feature>
<dbReference type="InterPro" id="IPR053274">
    <property type="entry name" value="Fluconazole_resistance"/>
</dbReference>
<feature type="region of interest" description="Disordered" evidence="1">
    <location>
        <begin position="101"/>
        <end position="208"/>
    </location>
</feature>
<proteinExistence type="predicted"/>
<evidence type="ECO:0000256" key="1">
    <source>
        <dbReference type="SAM" id="MobiDB-lite"/>
    </source>
</evidence>
<dbReference type="Pfam" id="PF13259">
    <property type="entry name" value="clamp_Gag1-like"/>
    <property type="match status" value="1"/>
</dbReference>
<keyword evidence="4" id="KW-1185">Reference proteome</keyword>
<evidence type="ECO:0000313" key="3">
    <source>
        <dbReference type="EMBL" id="RCI12266.1"/>
    </source>
</evidence>
<feature type="compositionally biased region" description="Polar residues" evidence="1">
    <location>
        <begin position="123"/>
        <end position="135"/>
    </location>
</feature>
<dbReference type="STRING" id="1330021.A0A367LCW8"/>
<feature type="compositionally biased region" description="Acidic residues" evidence="1">
    <location>
        <begin position="160"/>
        <end position="170"/>
    </location>
</feature>
<feature type="compositionally biased region" description="Basic and acidic residues" evidence="1">
    <location>
        <begin position="181"/>
        <end position="191"/>
    </location>
</feature>
<protein>
    <recommendedName>
        <fullName evidence="2">Gag1-like clamp domain-containing protein</fullName>
    </recommendedName>
</protein>
<feature type="domain" description="Gag1-like clamp" evidence="2">
    <location>
        <begin position="217"/>
        <end position="404"/>
    </location>
</feature>
<dbReference type="EMBL" id="LKCN02000007">
    <property type="protein sequence ID" value="RCI12266.1"/>
    <property type="molecule type" value="Genomic_DNA"/>
</dbReference>